<keyword evidence="2" id="KW-0813">Transport</keyword>
<evidence type="ECO:0000256" key="3">
    <source>
        <dbReference type="ARBA" id="ARBA00022475"/>
    </source>
</evidence>
<feature type="transmembrane region" description="Helical" evidence="7">
    <location>
        <begin position="266"/>
        <end position="287"/>
    </location>
</feature>
<keyword evidence="5 7" id="KW-1133">Transmembrane helix</keyword>
<dbReference type="STRING" id="938405.SAMN02927895_02518"/>
<feature type="transmembrane region" description="Helical" evidence="7">
    <location>
        <begin position="329"/>
        <end position="351"/>
    </location>
</feature>
<sequence>MPQPAHAALLVGLAVGAVGLATTIPLPLYGEMAAREGHGAGALAAAFACYAATVILTAPLLGPLPDRIGRKPCVLLGIALAAVSSLVLSLWPSIPALALARVAQGLGMGCVAGAAAAWGAELAGGGAEGGRRAAGVIALATIGSFGAGGILTLAAILAWPAQRPPATFALHLALCLLLLVLVARLPETLAAPQRGWLRLPRFPPGTLATTCAILPGWGVTGTVLTAVQSTLAAGGQRLAGPVAACGMMLIGVLAQRWFRQVAPQRAVRIGLAVLLAGAGLTFIGTAGGGLWPLLLGGAVVGIGSYGFVYPGGLAAVAEAASGEDRARAVAGYFVLAHLGFGAVPLLVGLAIDGLGAGPALAGSWAVLLLASLVLWRATARSG</sequence>
<feature type="transmembrane region" description="Helical" evidence="7">
    <location>
        <begin position="136"/>
        <end position="159"/>
    </location>
</feature>
<dbReference type="Proteomes" id="UP000198925">
    <property type="component" value="Unassembled WGS sequence"/>
</dbReference>
<keyword evidence="4 7" id="KW-0812">Transmembrane</keyword>
<feature type="transmembrane region" description="Helical" evidence="7">
    <location>
        <begin position="238"/>
        <end position="254"/>
    </location>
</feature>
<evidence type="ECO:0000256" key="1">
    <source>
        <dbReference type="ARBA" id="ARBA00004651"/>
    </source>
</evidence>
<evidence type="ECO:0000256" key="2">
    <source>
        <dbReference type="ARBA" id="ARBA00022448"/>
    </source>
</evidence>
<dbReference type="RefSeq" id="WP_176849528.1">
    <property type="nucleotide sequence ID" value="NZ_FMZX01000005.1"/>
</dbReference>
<protein>
    <submittedName>
        <fullName evidence="9">Predicted arabinose efflux permease, MFS family</fullName>
    </submittedName>
</protein>
<accession>A0A1G6SKW1</accession>
<gene>
    <name evidence="9" type="ORF">SAMN04487779_100544</name>
</gene>
<evidence type="ECO:0000313" key="9">
    <source>
        <dbReference type="EMBL" id="SDD16765.1"/>
    </source>
</evidence>
<keyword evidence="3" id="KW-1003">Cell membrane</keyword>
<dbReference type="InterPro" id="IPR036259">
    <property type="entry name" value="MFS_trans_sf"/>
</dbReference>
<dbReference type="GO" id="GO:0022857">
    <property type="term" value="F:transmembrane transporter activity"/>
    <property type="evidence" value="ECO:0007669"/>
    <property type="project" value="InterPro"/>
</dbReference>
<evidence type="ECO:0000256" key="7">
    <source>
        <dbReference type="SAM" id="Phobius"/>
    </source>
</evidence>
<keyword evidence="10" id="KW-1185">Reference proteome</keyword>
<feature type="transmembrane region" description="Helical" evidence="7">
    <location>
        <begin position="206"/>
        <end position="226"/>
    </location>
</feature>
<dbReference type="InterPro" id="IPR050171">
    <property type="entry name" value="MFS_Transporters"/>
</dbReference>
<organism evidence="9 10">
    <name type="scientific">Belnapia rosea</name>
    <dbReference type="NCBI Taxonomy" id="938405"/>
    <lineage>
        <taxon>Bacteria</taxon>
        <taxon>Pseudomonadati</taxon>
        <taxon>Pseudomonadota</taxon>
        <taxon>Alphaproteobacteria</taxon>
        <taxon>Acetobacterales</taxon>
        <taxon>Roseomonadaceae</taxon>
        <taxon>Belnapia</taxon>
    </lineage>
</organism>
<evidence type="ECO:0000256" key="6">
    <source>
        <dbReference type="ARBA" id="ARBA00023136"/>
    </source>
</evidence>
<dbReference type="PANTHER" id="PTHR23517:SF13">
    <property type="entry name" value="MAJOR FACILITATOR SUPERFAMILY MFS_1"/>
    <property type="match status" value="1"/>
</dbReference>
<evidence type="ECO:0000313" key="10">
    <source>
        <dbReference type="Proteomes" id="UP000198925"/>
    </source>
</evidence>
<feature type="transmembrane region" description="Helical" evidence="7">
    <location>
        <begin position="357"/>
        <end position="375"/>
    </location>
</feature>
<comment type="subcellular location">
    <subcellularLocation>
        <location evidence="1">Cell membrane</location>
        <topology evidence="1">Multi-pass membrane protein</topology>
    </subcellularLocation>
</comment>
<keyword evidence="6 7" id="KW-0472">Membrane</keyword>
<evidence type="ECO:0000256" key="4">
    <source>
        <dbReference type="ARBA" id="ARBA00022692"/>
    </source>
</evidence>
<feature type="transmembrane region" description="Helical" evidence="7">
    <location>
        <begin position="73"/>
        <end position="94"/>
    </location>
</feature>
<dbReference type="InterPro" id="IPR020846">
    <property type="entry name" value="MFS_dom"/>
</dbReference>
<feature type="transmembrane region" description="Helical" evidence="7">
    <location>
        <begin position="293"/>
        <end position="317"/>
    </location>
</feature>
<evidence type="ECO:0000256" key="5">
    <source>
        <dbReference type="ARBA" id="ARBA00022989"/>
    </source>
</evidence>
<proteinExistence type="predicted"/>
<dbReference type="SUPFAM" id="SSF103473">
    <property type="entry name" value="MFS general substrate transporter"/>
    <property type="match status" value="1"/>
</dbReference>
<dbReference type="PANTHER" id="PTHR23517">
    <property type="entry name" value="RESISTANCE PROTEIN MDTM, PUTATIVE-RELATED-RELATED"/>
    <property type="match status" value="1"/>
</dbReference>
<feature type="transmembrane region" description="Helical" evidence="7">
    <location>
        <begin position="165"/>
        <end position="185"/>
    </location>
</feature>
<evidence type="ECO:0000259" key="8">
    <source>
        <dbReference type="PROSITE" id="PS50850"/>
    </source>
</evidence>
<feature type="transmembrane region" description="Helical" evidence="7">
    <location>
        <begin position="106"/>
        <end position="124"/>
    </location>
</feature>
<reference evidence="9 10" key="1">
    <citation type="submission" date="2016-10" db="EMBL/GenBank/DDBJ databases">
        <authorList>
            <person name="de Groot N.N."/>
        </authorList>
    </citation>
    <scope>NUCLEOTIDE SEQUENCE [LARGE SCALE GENOMIC DNA]</scope>
    <source>
        <strain evidence="9 10">CPCC 100156</strain>
    </source>
</reference>
<dbReference type="Pfam" id="PF07690">
    <property type="entry name" value="MFS_1"/>
    <property type="match status" value="1"/>
</dbReference>
<feature type="domain" description="Major facilitator superfamily (MFS) profile" evidence="8">
    <location>
        <begin position="1"/>
        <end position="382"/>
    </location>
</feature>
<name>A0A1G6SKW1_9PROT</name>
<feature type="transmembrane region" description="Helical" evidence="7">
    <location>
        <begin position="39"/>
        <end position="61"/>
    </location>
</feature>
<dbReference type="AlphaFoldDB" id="A0A1G6SKW1"/>
<dbReference type="PROSITE" id="PS50850">
    <property type="entry name" value="MFS"/>
    <property type="match status" value="1"/>
</dbReference>
<dbReference type="InterPro" id="IPR011701">
    <property type="entry name" value="MFS"/>
</dbReference>
<dbReference type="EMBL" id="FMZX01000005">
    <property type="protein sequence ID" value="SDD16765.1"/>
    <property type="molecule type" value="Genomic_DNA"/>
</dbReference>
<dbReference type="GO" id="GO:0005886">
    <property type="term" value="C:plasma membrane"/>
    <property type="evidence" value="ECO:0007669"/>
    <property type="project" value="UniProtKB-SubCell"/>
</dbReference>
<dbReference type="Gene3D" id="1.20.1250.20">
    <property type="entry name" value="MFS general substrate transporter like domains"/>
    <property type="match status" value="1"/>
</dbReference>